<dbReference type="EMBL" id="UFXP01000001">
    <property type="protein sequence ID" value="STC76730.1"/>
    <property type="molecule type" value="Genomic_DNA"/>
</dbReference>
<reference evidence="1 2" key="1">
    <citation type="submission" date="2018-06" db="EMBL/GenBank/DDBJ databases">
        <authorList>
            <consortium name="Pathogen Informatics"/>
            <person name="Doyle S."/>
        </authorList>
    </citation>
    <scope>NUCLEOTIDE SEQUENCE [LARGE SCALE GENOMIC DNA]</scope>
    <source>
        <strain evidence="1 2">NCTC10289</strain>
    </source>
</reference>
<gene>
    <name evidence="1" type="ORF">NCTC10289_01047</name>
</gene>
<dbReference type="Proteomes" id="UP000254287">
    <property type="component" value="Unassembled WGS sequence"/>
</dbReference>
<name>A0A376CW57_9CORY</name>
<proteinExistence type="predicted"/>
<evidence type="ECO:0000313" key="1">
    <source>
        <dbReference type="EMBL" id="STC76730.1"/>
    </source>
</evidence>
<protein>
    <submittedName>
        <fullName evidence="1">Uncharacterized protein</fullName>
    </submittedName>
</protein>
<dbReference type="AlphaFoldDB" id="A0A376CW57"/>
<evidence type="ECO:0000313" key="2">
    <source>
        <dbReference type="Proteomes" id="UP000254287"/>
    </source>
</evidence>
<organism evidence="1 2">
    <name type="scientific">Corynebacterium minutissimum</name>
    <dbReference type="NCBI Taxonomy" id="38301"/>
    <lineage>
        <taxon>Bacteria</taxon>
        <taxon>Bacillati</taxon>
        <taxon>Actinomycetota</taxon>
        <taxon>Actinomycetes</taxon>
        <taxon>Mycobacteriales</taxon>
        <taxon>Corynebacteriaceae</taxon>
        <taxon>Corynebacterium</taxon>
    </lineage>
</organism>
<sequence length="68" mass="7977">MQCPHPTKVRYATRKEAAYALLTIWKRADHTKQNPLNIYECQCGYYHLTHYSSQDKINTRKVSLAYAS</sequence>
<accession>A0A376CW57</accession>